<dbReference type="Pfam" id="PF00364">
    <property type="entry name" value="Biotin_lipoyl"/>
    <property type="match status" value="1"/>
</dbReference>
<dbReference type="InterPro" id="IPR033248">
    <property type="entry name" value="Transketolase_C"/>
</dbReference>
<dbReference type="SUPFAM" id="SSF51230">
    <property type="entry name" value="Single hybrid motif"/>
    <property type="match status" value="1"/>
</dbReference>
<dbReference type="InterPro" id="IPR005475">
    <property type="entry name" value="Transketolase-like_Pyr-bd"/>
</dbReference>
<dbReference type="EMBL" id="PVTF01000002">
    <property type="protein sequence ID" value="PRY45205.1"/>
    <property type="molecule type" value="Genomic_DNA"/>
</dbReference>
<evidence type="ECO:0000256" key="2">
    <source>
        <dbReference type="ARBA" id="ARBA00001964"/>
    </source>
</evidence>
<comment type="cofactor">
    <cofactor evidence="2">
        <name>thiamine diphosphate</name>
        <dbReference type="ChEBI" id="CHEBI:58937"/>
    </cofactor>
</comment>
<keyword evidence="6" id="KW-0786">Thiamine pyrophosphate</keyword>
<dbReference type="CDD" id="cd06849">
    <property type="entry name" value="lipoyl_domain"/>
    <property type="match status" value="1"/>
</dbReference>
<protein>
    <recommendedName>
        <fullName evidence="7">Dihydrolipoamide acetyltransferase component of pyruvate dehydrogenase complex</fullName>
        <ecNumber evidence="7">2.3.1.-</ecNumber>
    </recommendedName>
</protein>
<dbReference type="InterPro" id="IPR000089">
    <property type="entry name" value="Biotin_lipoyl"/>
</dbReference>
<evidence type="ECO:0000256" key="4">
    <source>
        <dbReference type="ARBA" id="ARBA00022823"/>
    </source>
</evidence>
<dbReference type="InterPro" id="IPR023213">
    <property type="entry name" value="CAT-like_dom_sf"/>
</dbReference>
<dbReference type="InterPro" id="IPR029061">
    <property type="entry name" value="THDP-binding"/>
</dbReference>
<dbReference type="GO" id="GO:0016746">
    <property type="term" value="F:acyltransferase activity"/>
    <property type="evidence" value="ECO:0007669"/>
    <property type="project" value="UniProtKB-KW"/>
</dbReference>
<proteinExistence type="inferred from homology"/>
<dbReference type="Gene3D" id="3.30.559.10">
    <property type="entry name" value="Chloramphenicol acetyltransferase-like domain"/>
    <property type="match status" value="1"/>
</dbReference>
<dbReference type="RefSeq" id="WP_211304293.1">
    <property type="nucleotide sequence ID" value="NZ_PVTF01000002.1"/>
</dbReference>
<organism evidence="9 10">
    <name type="scientific">Umezawaea tangerina</name>
    <dbReference type="NCBI Taxonomy" id="84725"/>
    <lineage>
        <taxon>Bacteria</taxon>
        <taxon>Bacillati</taxon>
        <taxon>Actinomycetota</taxon>
        <taxon>Actinomycetes</taxon>
        <taxon>Pseudonocardiales</taxon>
        <taxon>Pseudonocardiaceae</taxon>
        <taxon>Umezawaea</taxon>
    </lineage>
</organism>
<dbReference type="PROSITE" id="PS50968">
    <property type="entry name" value="BIOTINYL_LIPOYL"/>
    <property type="match status" value="1"/>
</dbReference>
<dbReference type="SUPFAM" id="SSF52518">
    <property type="entry name" value="Thiamin diphosphate-binding fold (THDP-binding)"/>
    <property type="match status" value="1"/>
</dbReference>
<gene>
    <name evidence="9" type="ORF">CLV43_102770</name>
</gene>
<evidence type="ECO:0000256" key="6">
    <source>
        <dbReference type="ARBA" id="ARBA00023052"/>
    </source>
</evidence>
<evidence type="ECO:0000256" key="1">
    <source>
        <dbReference type="ARBA" id="ARBA00001938"/>
    </source>
</evidence>
<dbReference type="InterPro" id="IPR003016">
    <property type="entry name" value="2-oxoA_DH_lipoyl-BS"/>
</dbReference>
<dbReference type="PANTHER" id="PTHR43257">
    <property type="entry name" value="PYRUVATE DEHYDROGENASE E1 COMPONENT BETA SUBUNIT"/>
    <property type="match status" value="1"/>
</dbReference>
<keyword evidence="4 7" id="KW-0450">Lipoyl</keyword>
<dbReference type="SUPFAM" id="SSF52777">
    <property type="entry name" value="CoA-dependent acyltransferases"/>
    <property type="match status" value="1"/>
</dbReference>
<name>A0A2T0THX3_9PSEU</name>
<evidence type="ECO:0000256" key="5">
    <source>
        <dbReference type="ARBA" id="ARBA00023002"/>
    </source>
</evidence>
<dbReference type="InterPro" id="IPR001078">
    <property type="entry name" value="2-oxoacid_DH_actylTfrase"/>
</dbReference>
<evidence type="ECO:0000313" key="9">
    <source>
        <dbReference type="EMBL" id="PRY45205.1"/>
    </source>
</evidence>
<feature type="domain" description="Lipoyl-binding" evidence="8">
    <location>
        <begin position="351"/>
        <end position="429"/>
    </location>
</feature>
<evidence type="ECO:0000256" key="3">
    <source>
        <dbReference type="ARBA" id="ARBA00007317"/>
    </source>
</evidence>
<dbReference type="Gene3D" id="2.40.50.100">
    <property type="match status" value="1"/>
</dbReference>
<dbReference type="InterPro" id="IPR009014">
    <property type="entry name" value="Transketo_C/PFOR_II"/>
</dbReference>
<dbReference type="Gene3D" id="3.40.50.920">
    <property type="match status" value="1"/>
</dbReference>
<evidence type="ECO:0000256" key="7">
    <source>
        <dbReference type="RuleBase" id="RU003423"/>
    </source>
</evidence>
<dbReference type="PROSITE" id="PS00189">
    <property type="entry name" value="LIPOYL"/>
    <property type="match status" value="1"/>
</dbReference>
<dbReference type="PANTHER" id="PTHR43257:SF2">
    <property type="entry name" value="PYRUVATE DEHYDROGENASE E1 COMPONENT SUBUNIT BETA"/>
    <property type="match status" value="1"/>
</dbReference>
<comment type="similarity">
    <text evidence="3 7">Belongs to the 2-oxoacid dehydrogenase family.</text>
</comment>
<dbReference type="Pfam" id="PF00198">
    <property type="entry name" value="2-oxoacid_dh"/>
    <property type="match status" value="1"/>
</dbReference>
<dbReference type="Gene3D" id="3.40.50.970">
    <property type="match status" value="1"/>
</dbReference>
<keyword evidence="9" id="KW-0670">Pyruvate</keyword>
<dbReference type="Pfam" id="PF02780">
    <property type="entry name" value="Transketolase_C"/>
    <property type="match status" value="1"/>
</dbReference>
<comment type="cofactor">
    <cofactor evidence="1 7">
        <name>(R)-lipoate</name>
        <dbReference type="ChEBI" id="CHEBI:83088"/>
    </cofactor>
</comment>
<sequence length="682" mass="72510">MSDLAPRVVESLNSALRRLFDERADLYLLGEDVVDPYGGAFKVTKGLSTSHPDRVLSTPLSEAGIAGVAGGLALSGDQVVLEAMFGDFAALMFDQLLNLVSKSVTMYGERKPMRVLVRCPVGGNRGYGPTHSQSVQKHFIGIPNLSLYETTPFHEAYPLVSHALDHGPSMLFEDKVLYTRRLYRDGVVDEHFRFTLVGGAPGWAHVTPVDGRPADVALVCPGGVAHRAVTAANALRAQGISVHLLVPGRLYPLDVEPVLDLLADAGLVVVAEESTAGGTWGSDVAAVLHDRLWSSLSAPVLRLSSADSIIPTARHLEERVLLGERHIVDAVTTALGTCRRTEGAEEAVPTPVASGVPVTAPKLNNNDATYLVVDWLVEDGATVEPGTPLVELETSKAIEEIAAADAGVLHVVVPSGTEVEVGALLAEIGGTGPRAAAAQEVREVHDVPEVVVPSPRSYVLDRAQQGTAAVVSRAHREVPAAFTAIEVRVDALLERLRRLSDESDADVGLAEAVVKAVGTAHADFGHLFGSLVDDRTVALTDTADVAVTLDAGRGLYTPVVRDCSGRSIVDISDDLMDYRLKAWRAEFAAAELTGAAITVSLNTDDDVLLVQPIVMWPQLCMLSVGGLREQVVLDDGVPVATTVVVLGLAYDHRVVNGADAVRFLRFVADGLRKPDRLEKLVS</sequence>
<keyword evidence="7" id="KW-0808">Transferase</keyword>
<dbReference type="SMART" id="SM00861">
    <property type="entry name" value="Transket_pyr"/>
    <property type="match status" value="1"/>
</dbReference>
<dbReference type="AlphaFoldDB" id="A0A2T0THX3"/>
<dbReference type="GO" id="GO:0016491">
    <property type="term" value="F:oxidoreductase activity"/>
    <property type="evidence" value="ECO:0007669"/>
    <property type="project" value="UniProtKB-KW"/>
</dbReference>
<accession>A0A2T0THX3</accession>
<dbReference type="Proteomes" id="UP000239494">
    <property type="component" value="Unassembled WGS sequence"/>
</dbReference>
<reference evidence="9 10" key="1">
    <citation type="submission" date="2018-03" db="EMBL/GenBank/DDBJ databases">
        <title>Genomic Encyclopedia of Archaeal and Bacterial Type Strains, Phase II (KMG-II): from individual species to whole genera.</title>
        <authorList>
            <person name="Goeker M."/>
        </authorList>
    </citation>
    <scope>NUCLEOTIDE SEQUENCE [LARGE SCALE GENOMIC DNA]</scope>
    <source>
        <strain evidence="9 10">DSM 44720</strain>
    </source>
</reference>
<dbReference type="EC" id="2.3.1.-" evidence="7"/>
<keyword evidence="7" id="KW-0012">Acyltransferase</keyword>
<keyword evidence="10" id="KW-1185">Reference proteome</keyword>
<keyword evidence="5" id="KW-0560">Oxidoreductase</keyword>
<dbReference type="Pfam" id="PF02779">
    <property type="entry name" value="Transket_pyr"/>
    <property type="match status" value="1"/>
</dbReference>
<dbReference type="SUPFAM" id="SSF52922">
    <property type="entry name" value="TK C-terminal domain-like"/>
    <property type="match status" value="1"/>
</dbReference>
<evidence type="ECO:0000259" key="8">
    <source>
        <dbReference type="PROSITE" id="PS50968"/>
    </source>
</evidence>
<evidence type="ECO:0000313" key="10">
    <source>
        <dbReference type="Proteomes" id="UP000239494"/>
    </source>
</evidence>
<dbReference type="InterPro" id="IPR011053">
    <property type="entry name" value="Single_hybrid_motif"/>
</dbReference>
<dbReference type="GO" id="GO:0000287">
    <property type="term" value="F:magnesium ion binding"/>
    <property type="evidence" value="ECO:0007669"/>
    <property type="project" value="UniProtKB-ARBA"/>
</dbReference>
<comment type="caution">
    <text evidence="9">The sequence shown here is derived from an EMBL/GenBank/DDBJ whole genome shotgun (WGS) entry which is preliminary data.</text>
</comment>